<name>A0AAJ8BWZ5_ASPNG</name>
<dbReference type="VEuPathDB" id="FungiDB:An03g03950"/>
<proteinExistence type="predicted"/>
<evidence type="ECO:0000313" key="2">
    <source>
        <dbReference type="RefSeq" id="XP_059605213.1"/>
    </source>
</evidence>
<evidence type="ECO:0000256" key="1">
    <source>
        <dbReference type="SAM" id="MobiDB-lite"/>
    </source>
</evidence>
<dbReference type="AlphaFoldDB" id="A0AAJ8BWZ5"/>
<protein>
    <submittedName>
        <fullName evidence="2">Uncharacterized protein</fullName>
    </submittedName>
</protein>
<dbReference type="GeneID" id="84590694"/>
<reference evidence="2" key="2">
    <citation type="submission" date="2025-08" db="UniProtKB">
        <authorList>
            <consortium name="RefSeq"/>
        </authorList>
    </citation>
    <scope>IDENTIFICATION</scope>
</reference>
<accession>A0AAJ8BWZ5</accession>
<dbReference type="RefSeq" id="XP_059605213.1">
    <property type="nucleotide sequence ID" value="XM_059747041.1"/>
</dbReference>
<dbReference type="KEGG" id="ang:An03g03950"/>
<sequence>MARISFKGDREGTKTKSEGSSRWLREVEYELLDHPTSTAWNIPVPDNAGRNKPAMDYWLSVAMREECHVFRPPREAPIHRRDSVNAR</sequence>
<feature type="region of interest" description="Disordered" evidence="1">
    <location>
        <begin position="1"/>
        <end position="21"/>
    </location>
</feature>
<reference evidence="2" key="1">
    <citation type="submission" date="2025-02" db="EMBL/GenBank/DDBJ databases">
        <authorList>
            <consortium name="NCBI Genome Project"/>
        </authorList>
    </citation>
    <scope>NUCLEOTIDE SEQUENCE</scope>
</reference>
<organism evidence="2">
    <name type="scientific">Aspergillus niger</name>
    <dbReference type="NCBI Taxonomy" id="5061"/>
    <lineage>
        <taxon>Eukaryota</taxon>
        <taxon>Fungi</taxon>
        <taxon>Dikarya</taxon>
        <taxon>Ascomycota</taxon>
        <taxon>Pezizomycotina</taxon>
        <taxon>Eurotiomycetes</taxon>
        <taxon>Eurotiomycetidae</taxon>
        <taxon>Eurotiales</taxon>
        <taxon>Aspergillaceae</taxon>
        <taxon>Aspergillus</taxon>
        <taxon>Aspergillus subgen. Circumdati</taxon>
    </lineage>
</organism>
<gene>
    <name evidence="2" type="ORF">An03g03950</name>
</gene>